<reference evidence="1" key="1">
    <citation type="submission" date="2014-11" db="EMBL/GenBank/DDBJ databases">
        <authorList>
            <person name="Amaro Gonzalez C."/>
        </authorList>
    </citation>
    <scope>NUCLEOTIDE SEQUENCE</scope>
</reference>
<evidence type="ECO:0000313" key="1">
    <source>
        <dbReference type="EMBL" id="JAH89146.1"/>
    </source>
</evidence>
<dbReference type="EMBL" id="GBXM01019431">
    <property type="protein sequence ID" value="JAH89146.1"/>
    <property type="molecule type" value="Transcribed_RNA"/>
</dbReference>
<dbReference type="AlphaFoldDB" id="A0A0E9WFR5"/>
<protein>
    <submittedName>
        <fullName evidence="1">Uncharacterized protein</fullName>
    </submittedName>
</protein>
<sequence>MAIERCFNNKDWVFVVWSRLNVRYFPHYAICQQSLCRQCCEY</sequence>
<reference evidence="1" key="2">
    <citation type="journal article" date="2015" name="Fish Shellfish Immunol.">
        <title>Early steps in the European eel (Anguilla anguilla)-Vibrio vulnificus interaction in the gills: Role of the RtxA13 toxin.</title>
        <authorList>
            <person name="Callol A."/>
            <person name="Pajuelo D."/>
            <person name="Ebbesson L."/>
            <person name="Teles M."/>
            <person name="MacKenzie S."/>
            <person name="Amaro C."/>
        </authorList>
    </citation>
    <scope>NUCLEOTIDE SEQUENCE</scope>
</reference>
<name>A0A0E9WFR5_ANGAN</name>
<organism evidence="1">
    <name type="scientific">Anguilla anguilla</name>
    <name type="common">European freshwater eel</name>
    <name type="synonym">Muraena anguilla</name>
    <dbReference type="NCBI Taxonomy" id="7936"/>
    <lineage>
        <taxon>Eukaryota</taxon>
        <taxon>Metazoa</taxon>
        <taxon>Chordata</taxon>
        <taxon>Craniata</taxon>
        <taxon>Vertebrata</taxon>
        <taxon>Euteleostomi</taxon>
        <taxon>Actinopterygii</taxon>
        <taxon>Neopterygii</taxon>
        <taxon>Teleostei</taxon>
        <taxon>Anguilliformes</taxon>
        <taxon>Anguillidae</taxon>
        <taxon>Anguilla</taxon>
    </lineage>
</organism>
<accession>A0A0E9WFR5</accession>
<proteinExistence type="predicted"/>